<name>A0ABD1P7Y1_9LAMI</name>
<dbReference type="Pfam" id="PF03931">
    <property type="entry name" value="Skp1_POZ"/>
    <property type="match status" value="1"/>
</dbReference>
<dbReference type="CDD" id="cd18322">
    <property type="entry name" value="BTB_POZ_SKP1"/>
    <property type="match status" value="1"/>
</dbReference>
<evidence type="ECO:0000313" key="5">
    <source>
        <dbReference type="EMBL" id="KAL2459973.1"/>
    </source>
</evidence>
<reference evidence="6" key="1">
    <citation type="submission" date="2024-07" db="EMBL/GenBank/DDBJ databases">
        <title>Two chromosome-level genome assemblies of Korean endemic species Abeliophyllum distichum and Forsythia ovata (Oleaceae).</title>
        <authorList>
            <person name="Jang H."/>
        </authorList>
    </citation>
    <scope>NUCLEOTIDE SEQUENCE [LARGE SCALE GENOMIC DNA]</scope>
</reference>
<gene>
    <name evidence="5" type="ORF">Adt_43393</name>
</gene>
<comment type="caution">
    <text evidence="5">The sequence shown here is derived from an EMBL/GenBank/DDBJ whole genome shotgun (WGS) entry which is preliminary data.</text>
</comment>
<comment type="pathway">
    <text evidence="1">Protein modification; protein ubiquitination.</text>
</comment>
<evidence type="ECO:0000259" key="4">
    <source>
        <dbReference type="Pfam" id="PF03931"/>
    </source>
</evidence>
<dbReference type="Proteomes" id="UP001604336">
    <property type="component" value="Unassembled WGS sequence"/>
</dbReference>
<dbReference type="InterPro" id="IPR016897">
    <property type="entry name" value="SKP1"/>
</dbReference>
<feature type="domain" description="SKP1 component POZ" evidence="4">
    <location>
        <begin position="5"/>
        <end position="63"/>
    </location>
</feature>
<dbReference type="InterPro" id="IPR011333">
    <property type="entry name" value="SKP1/BTB/POZ_sf"/>
</dbReference>
<dbReference type="AlphaFoldDB" id="A0ABD1P7Y1"/>
<dbReference type="PANTHER" id="PTHR11165">
    <property type="entry name" value="SKP1"/>
    <property type="match status" value="1"/>
</dbReference>
<sequence>MQQRMIVLKSSDGETFEVEKSVVVQSKTIQDLIENNGAGSCIHLPNVTSDILVKVIEYCKRHVVTGVMNCAKGTPATTDKVASEDLKAFDADFVKVDQKTLFDINTAANDLKIKNLLDLTSQTKAIKRVEELFEIYKIRREELLTNLALVRKYETYKTRRDELSTNLALMRKYKSYKIKRDEFLTNLALVRKYETFKIRREVLLTNLALVKKYETFKIKRDLDEK</sequence>
<evidence type="ECO:0000256" key="1">
    <source>
        <dbReference type="ARBA" id="ARBA00004906"/>
    </source>
</evidence>
<evidence type="ECO:0000313" key="6">
    <source>
        <dbReference type="Proteomes" id="UP001604336"/>
    </source>
</evidence>
<organism evidence="5 6">
    <name type="scientific">Abeliophyllum distichum</name>
    <dbReference type="NCBI Taxonomy" id="126358"/>
    <lineage>
        <taxon>Eukaryota</taxon>
        <taxon>Viridiplantae</taxon>
        <taxon>Streptophyta</taxon>
        <taxon>Embryophyta</taxon>
        <taxon>Tracheophyta</taxon>
        <taxon>Spermatophyta</taxon>
        <taxon>Magnoliopsida</taxon>
        <taxon>eudicotyledons</taxon>
        <taxon>Gunneridae</taxon>
        <taxon>Pentapetalae</taxon>
        <taxon>asterids</taxon>
        <taxon>lamiids</taxon>
        <taxon>Lamiales</taxon>
        <taxon>Oleaceae</taxon>
        <taxon>Forsythieae</taxon>
        <taxon>Abeliophyllum</taxon>
    </lineage>
</organism>
<dbReference type="EMBL" id="JBFOLK010000014">
    <property type="protein sequence ID" value="KAL2459973.1"/>
    <property type="molecule type" value="Genomic_DNA"/>
</dbReference>
<dbReference type="InterPro" id="IPR016073">
    <property type="entry name" value="Skp1_comp_POZ"/>
</dbReference>
<accession>A0ABD1P7Y1</accession>
<evidence type="ECO:0000256" key="2">
    <source>
        <dbReference type="ARBA" id="ARBA00009993"/>
    </source>
</evidence>
<dbReference type="SUPFAM" id="SSF81382">
    <property type="entry name" value="Skp1 dimerisation domain-like"/>
    <property type="match status" value="1"/>
</dbReference>
<dbReference type="Gene3D" id="3.30.710.10">
    <property type="entry name" value="Potassium Channel Kv1.1, Chain A"/>
    <property type="match status" value="1"/>
</dbReference>
<dbReference type="InterPro" id="IPR001232">
    <property type="entry name" value="SKP1-like"/>
</dbReference>
<comment type="similarity">
    <text evidence="2">Belongs to the SKP1 family.</text>
</comment>
<keyword evidence="6" id="KW-1185">Reference proteome</keyword>
<dbReference type="SMART" id="SM00512">
    <property type="entry name" value="Skp1"/>
    <property type="match status" value="1"/>
</dbReference>
<dbReference type="GO" id="GO:0009867">
    <property type="term" value="P:jasmonic acid mediated signaling pathway"/>
    <property type="evidence" value="ECO:0007669"/>
    <property type="project" value="UniProtKB-ARBA"/>
</dbReference>
<evidence type="ECO:0000256" key="3">
    <source>
        <dbReference type="ARBA" id="ARBA00022786"/>
    </source>
</evidence>
<protein>
    <submittedName>
        <fullName evidence="5">SKP1-like protein 1A</fullName>
    </submittedName>
</protein>
<dbReference type="SUPFAM" id="SSF54695">
    <property type="entry name" value="POZ domain"/>
    <property type="match status" value="1"/>
</dbReference>
<dbReference type="InterPro" id="IPR036296">
    <property type="entry name" value="SKP1-like_dim_sf"/>
</dbReference>
<proteinExistence type="inferred from homology"/>
<keyword evidence="3" id="KW-0833">Ubl conjugation pathway</keyword>